<protein>
    <submittedName>
        <fullName evidence="1">Uncharacterized protein</fullName>
    </submittedName>
</protein>
<proteinExistence type="predicted"/>
<evidence type="ECO:0000313" key="1">
    <source>
        <dbReference type="EMBL" id="GAW92456.1"/>
    </source>
</evidence>
<dbReference type="EMBL" id="BDGJ01000081">
    <property type="protein sequence ID" value="GAW92456.1"/>
    <property type="molecule type" value="Genomic_DNA"/>
</dbReference>
<sequence length="41" mass="4928">MVQWNNPEIPIKTGYRQYLHRTSQPEVWGSVLERVQQSKRS</sequence>
<gene>
    <name evidence="1" type="ORF">KKC1_16100</name>
</gene>
<dbReference type="AlphaFoldDB" id="A0A1Z5HSE9"/>
<keyword evidence="2" id="KW-1185">Reference proteome</keyword>
<name>A0A1Z5HSE9_9FIRM</name>
<organism evidence="1 2">
    <name type="scientific">Calderihabitans maritimus</name>
    <dbReference type="NCBI Taxonomy" id="1246530"/>
    <lineage>
        <taxon>Bacteria</taxon>
        <taxon>Bacillati</taxon>
        <taxon>Bacillota</taxon>
        <taxon>Clostridia</taxon>
        <taxon>Neomoorellales</taxon>
        <taxon>Calderihabitantaceae</taxon>
        <taxon>Calderihabitans</taxon>
    </lineage>
</organism>
<reference evidence="2" key="1">
    <citation type="journal article" date="2017" name="Appl. Environ. Microbiol.">
        <title>Genomic analysis of Calderihabitans maritimus KKC1, a thermophilic hydrogenogenic carboxydotrophic bacterium isolated from marine sediment.</title>
        <authorList>
            <person name="Omae K."/>
            <person name="Yoneda Y."/>
            <person name="Fukuyama Y."/>
            <person name="Yoshida T."/>
            <person name="Sako Y."/>
        </authorList>
    </citation>
    <scope>NUCLEOTIDE SEQUENCE [LARGE SCALE GENOMIC DNA]</scope>
    <source>
        <strain evidence="2">KKC1</strain>
    </source>
</reference>
<evidence type="ECO:0000313" key="2">
    <source>
        <dbReference type="Proteomes" id="UP000197032"/>
    </source>
</evidence>
<comment type="caution">
    <text evidence="1">The sequence shown here is derived from an EMBL/GenBank/DDBJ whole genome shotgun (WGS) entry which is preliminary data.</text>
</comment>
<dbReference type="Proteomes" id="UP000197032">
    <property type="component" value="Unassembled WGS sequence"/>
</dbReference>
<accession>A0A1Z5HSE9</accession>